<evidence type="ECO:0000313" key="4">
    <source>
        <dbReference type="Proteomes" id="UP001152592"/>
    </source>
</evidence>
<evidence type="ECO:0000313" key="3">
    <source>
        <dbReference type="EMBL" id="CAG8260968.1"/>
    </source>
</evidence>
<dbReference type="InterPro" id="IPR001466">
    <property type="entry name" value="Beta-lactam-related"/>
</dbReference>
<sequence>MRFCFGLGSNKTWAFEASHRTNVAFSFLKDFFIILIIAISKLPPDLLSPEPSSHIQYLRDRVDDLLLTIRTLQQIGGSVGISIGIMRQGEIVCDHHFKFADVENQRVANSFTRYPLGSLTKAFVATDLARLDAIWVGANNKVLVSKDSTVVICNELSLLSPLRSKSIYNNWMYTLVGGIIERGKTIISSINDNTDHPLHDISKILSRHTFINKSSAFDELYTLGFRKVTLPAQLKPELIFYHNGALPNYNNCFILLPSNQIAIVVLTNSISHAAEAWKGSYQTITETLEKERIPNTPEPQRHDFIGTFWHSSKAQFLEVSNEDGLLTFSINGKPTQKHVSSHYHYDSFCILPSAEERLRRGIIVYAAPAWILHFQRTSEGEVDRVIWNLDSESPHAEVFVKSEST</sequence>
<dbReference type="Proteomes" id="UP001152592">
    <property type="component" value="Unassembled WGS sequence"/>
</dbReference>
<name>A0A9W4N281_9EURO</name>
<dbReference type="InterPro" id="IPR050491">
    <property type="entry name" value="AmpC-like"/>
</dbReference>
<evidence type="ECO:0000259" key="2">
    <source>
        <dbReference type="Pfam" id="PF00144"/>
    </source>
</evidence>
<comment type="caution">
    <text evidence="3">The sequence shown here is derived from an EMBL/GenBank/DDBJ whole genome shotgun (WGS) entry which is preliminary data.</text>
</comment>
<dbReference type="Pfam" id="PF00144">
    <property type="entry name" value="Beta-lactamase"/>
    <property type="match status" value="1"/>
</dbReference>
<reference evidence="3" key="1">
    <citation type="submission" date="2021-07" db="EMBL/GenBank/DDBJ databases">
        <authorList>
            <person name="Branca A.L. A."/>
        </authorList>
    </citation>
    <scope>NUCLEOTIDE SEQUENCE</scope>
</reference>
<comment type="similarity">
    <text evidence="1">Belongs to the peptidase S12 family.</text>
</comment>
<dbReference type="PANTHER" id="PTHR46825:SF9">
    <property type="entry name" value="BETA-LACTAMASE-RELATED DOMAIN-CONTAINING PROTEIN"/>
    <property type="match status" value="1"/>
</dbReference>
<dbReference type="EMBL" id="CAJVPD010000034">
    <property type="protein sequence ID" value="CAG8260968.1"/>
    <property type="molecule type" value="Genomic_DNA"/>
</dbReference>
<accession>A0A9W4N281</accession>
<dbReference type="PANTHER" id="PTHR46825">
    <property type="entry name" value="D-ALANYL-D-ALANINE-CARBOXYPEPTIDASE/ENDOPEPTIDASE AMPH"/>
    <property type="match status" value="1"/>
</dbReference>
<dbReference type="OrthoDB" id="435240at2759"/>
<gene>
    <name evidence="3" type="ORF">PSALAMII_LOCUS946</name>
</gene>
<organism evidence="3 4">
    <name type="scientific">Penicillium salamii</name>
    <dbReference type="NCBI Taxonomy" id="1612424"/>
    <lineage>
        <taxon>Eukaryota</taxon>
        <taxon>Fungi</taxon>
        <taxon>Dikarya</taxon>
        <taxon>Ascomycota</taxon>
        <taxon>Pezizomycotina</taxon>
        <taxon>Eurotiomycetes</taxon>
        <taxon>Eurotiomycetidae</taxon>
        <taxon>Eurotiales</taxon>
        <taxon>Aspergillaceae</taxon>
        <taxon>Penicillium</taxon>
    </lineage>
</organism>
<feature type="domain" description="Beta-lactamase-related" evidence="2">
    <location>
        <begin position="69"/>
        <end position="131"/>
    </location>
</feature>
<proteinExistence type="inferred from homology"/>
<dbReference type="Gene3D" id="3.40.710.10">
    <property type="entry name" value="DD-peptidase/beta-lactamase superfamily"/>
    <property type="match status" value="1"/>
</dbReference>
<protein>
    <recommendedName>
        <fullName evidence="2">Beta-lactamase-related domain-containing protein</fullName>
    </recommendedName>
</protein>
<dbReference type="InterPro" id="IPR012338">
    <property type="entry name" value="Beta-lactam/transpept-like"/>
</dbReference>
<evidence type="ECO:0000256" key="1">
    <source>
        <dbReference type="ARBA" id="ARBA00038215"/>
    </source>
</evidence>
<dbReference type="SUPFAM" id="SSF56601">
    <property type="entry name" value="beta-lactamase/transpeptidase-like"/>
    <property type="match status" value="1"/>
</dbReference>
<dbReference type="AlphaFoldDB" id="A0A9W4N281"/>